<dbReference type="Proteomes" id="UP000481252">
    <property type="component" value="Unassembled WGS sequence"/>
</dbReference>
<organism evidence="1 2">
    <name type="scientific">Mesorhizobium zhangyense</name>
    <dbReference type="NCBI Taxonomy" id="1776730"/>
    <lineage>
        <taxon>Bacteria</taxon>
        <taxon>Pseudomonadati</taxon>
        <taxon>Pseudomonadota</taxon>
        <taxon>Alphaproteobacteria</taxon>
        <taxon>Hyphomicrobiales</taxon>
        <taxon>Phyllobacteriaceae</taxon>
        <taxon>Mesorhizobium</taxon>
    </lineage>
</organism>
<dbReference type="InterPro" id="IPR009045">
    <property type="entry name" value="Zn_M74/Hedgehog-like"/>
</dbReference>
<gene>
    <name evidence="1" type="ORF">G6N74_13385</name>
</gene>
<dbReference type="EMBL" id="JAAKZG010000005">
    <property type="protein sequence ID" value="NGN42059.1"/>
    <property type="molecule type" value="Genomic_DNA"/>
</dbReference>
<evidence type="ECO:0000313" key="1">
    <source>
        <dbReference type="EMBL" id="NGN42059.1"/>
    </source>
</evidence>
<dbReference type="RefSeq" id="WP_165118098.1">
    <property type="nucleotide sequence ID" value="NZ_JAAKZG010000005.1"/>
</dbReference>
<accession>A0A7C9R7X7</accession>
<proteinExistence type="predicted"/>
<name>A0A7C9R7X7_9HYPH</name>
<evidence type="ECO:0000313" key="2">
    <source>
        <dbReference type="Proteomes" id="UP000481252"/>
    </source>
</evidence>
<keyword evidence="2" id="KW-1185">Reference proteome</keyword>
<protein>
    <submittedName>
        <fullName evidence="1">M15 family metallopeptidase</fullName>
    </submittedName>
</protein>
<dbReference type="Gene3D" id="3.30.1380.10">
    <property type="match status" value="1"/>
</dbReference>
<comment type="caution">
    <text evidence="1">The sequence shown here is derived from an EMBL/GenBank/DDBJ whole genome shotgun (WGS) entry which is preliminary data.</text>
</comment>
<dbReference type="SUPFAM" id="SSF55166">
    <property type="entry name" value="Hedgehog/DD-peptidase"/>
    <property type="match status" value="1"/>
</dbReference>
<sequence>MQAIAGSVGDGGTNTGSDVALIQVMLMKVQQPAGRGPYLASYDGACGAGTIAAIRQFKIDQNVEPQTPAAAVRGVIQPNDAAWRRLADAVPQAFQGLRVLPSGRTVYLEASAQQRDAKITNAATYTFAPAFRVKVNRLINRMHAVHGIAIGVCPQGGRRSFQEQYELFTSGRGVTNAGPGESNHNFGMAADIGFAGLRWLRSDGTVVENEGHWLGQMHRVSAEQELKFWDALRTVGTSNEVGAYRGPAGDRPHLQNWSDAGVSMARSLAAHLTRSGTMHWERAGRVYQSDLGLGGALYAVGTAAQIWAGNATIDATTLTRARAAARPRAAALPVAARQMAGAPVRPGAAPAVAG</sequence>
<reference evidence="1 2" key="1">
    <citation type="submission" date="2020-02" db="EMBL/GenBank/DDBJ databases">
        <title>Genome sequence of the type strain CGMCC 1.15528 of Mesorhizobium zhangyense.</title>
        <authorList>
            <person name="Gao J."/>
            <person name="Sun J."/>
        </authorList>
    </citation>
    <scope>NUCLEOTIDE SEQUENCE [LARGE SCALE GENOMIC DNA]</scope>
    <source>
        <strain evidence="1 2">CGMCC 1.15528</strain>
    </source>
</reference>
<dbReference type="AlphaFoldDB" id="A0A7C9R7X7"/>